<gene>
    <name evidence="1" type="ORF">Amon02_000403300</name>
</gene>
<keyword evidence="2" id="KW-1185">Reference proteome</keyword>
<sequence length="111" mass="12224">MKNIDDDNPSMKRAQSLWDQFVKPNEKYEEGKRKKDSYKDKSVPDASNQGGSVQGTSTIRQALPLVTSSTSRPVTSETVYSYGADDTQTTVGETKTGPIETIQVADLDDTF</sequence>
<dbReference type="Proteomes" id="UP001165064">
    <property type="component" value="Unassembled WGS sequence"/>
</dbReference>
<protein>
    <submittedName>
        <fullName evidence="1">Unnamed protein product</fullName>
    </submittedName>
</protein>
<proteinExistence type="predicted"/>
<accession>A0ACB5T2K4</accession>
<dbReference type="EMBL" id="BSXS01002662">
    <property type="protein sequence ID" value="GME79598.1"/>
    <property type="molecule type" value="Genomic_DNA"/>
</dbReference>
<comment type="caution">
    <text evidence="1">The sequence shown here is derived from an EMBL/GenBank/DDBJ whole genome shotgun (WGS) entry which is preliminary data.</text>
</comment>
<evidence type="ECO:0000313" key="1">
    <source>
        <dbReference type="EMBL" id="GME79598.1"/>
    </source>
</evidence>
<name>A0ACB5T2K4_AMBMO</name>
<evidence type="ECO:0000313" key="2">
    <source>
        <dbReference type="Proteomes" id="UP001165064"/>
    </source>
</evidence>
<reference evidence="1" key="1">
    <citation type="submission" date="2023-04" db="EMBL/GenBank/DDBJ databases">
        <title>Ambrosiozyma monospora NBRC 10751.</title>
        <authorList>
            <person name="Ichikawa N."/>
            <person name="Sato H."/>
            <person name="Tonouchi N."/>
        </authorList>
    </citation>
    <scope>NUCLEOTIDE SEQUENCE</scope>
    <source>
        <strain evidence="1">NBRC 10751</strain>
    </source>
</reference>
<organism evidence="1 2">
    <name type="scientific">Ambrosiozyma monospora</name>
    <name type="common">Yeast</name>
    <name type="synonym">Endomycopsis monosporus</name>
    <dbReference type="NCBI Taxonomy" id="43982"/>
    <lineage>
        <taxon>Eukaryota</taxon>
        <taxon>Fungi</taxon>
        <taxon>Dikarya</taxon>
        <taxon>Ascomycota</taxon>
        <taxon>Saccharomycotina</taxon>
        <taxon>Pichiomycetes</taxon>
        <taxon>Pichiales</taxon>
        <taxon>Pichiaceae</taxon>
        <taxon>Ambrosiozyma</taxon>
    </lineage>
</organism>